<gene>
    <name evidence="3" type="ORF">CLAFUR5_00275</name>
</gene>
<accession>A0A9Q8P377</accession>
<keyword evidence="2" id="KW-0732">Signal</keyword>
<dbReference type="GO" id="GO:0006801">
    <property type="term" value="P:superoxide metabolic process"/>
    <property type="evidence" value="ECO:0007669"/>
    <property type="project" value="InterPro"/>
</dbReference>
<keyword evidence="4" id="KW-1185">Reference proteome</keyword>
<sequence length="521" mass="50728">MMLISTITYGLAAILPLALAGAAPEVTDQPAGTRYIATLPMDKSTTGTIVIEAGPGGNGATIQVSINGLPSEGRPFLYHVHEKAVDSTGNCSTAGGHLDPYDNGGTGCNTTDQASCEVGNLSGKHGKMTGPAFTASYVDEYVSITPGEQASVVERSIVVHFGNKTAITCANITLNGASTGGNGGTSAPGYGSSSSGGQGSGSGSGSSGNGAGNGGAGSPGSGSNAGSGGSPPGSNGGATGSGGALGSSNAGSNDGGTGSNPPGSGNGGSGGQGGPGATTTQTVVQTVLSTMPAGNVKTDITTVTVTSLVAGAPPTSTAGGWNVHSSPNPFPWLVNTITEIVTIKGTLSPTTTHQTATQVVSNASTIVIIGTQAATTPTTSSTWTTLTSTKTDWVSASPSNVTKLYGPVLTVTAPCTEINGCTTHTSSYASTMTVTGNATNSTVGCSTVTLGAAATTLNPEVLTTVGFSTVTLSRPTTLSRSVLTLVPTISTVAYSTVIIGKTTTLSPSVVTLSNPATSTFG</sequence>
<dbReference type="Proteomes" id="UP000756132">
    <property type="component" value="Chromosome 1"/>
</dbReference>
<dbReference type="KEGG" id="ffu:CLAFUR5_00275"/>
<feature type="compositionally biased region" description="Gly residues" evidence="1">
    <location>
        <begin position="194"/>
        <end position="245"/>
    </location>
</feature>
<feature type="region of interest" description="Disordered" evidence="1">
    <location>
        <begin position="185"/>
        <end position="279"/>
    </location>
</feature>
<dbReference type="OrthoDB" id="159229at2759"/>
<name>A0A9Q8P377_PASFU</name>
<reference evidence="3" key="1">
    <citation type="submission" date="2021-12" db="EMBL/GenBank/DDBJ databases">
        <authorList>
            <person name="Zaccaron A."/>
            <person name="Stergiopoulos I."/>
        </authorList>
    </citation>
    <scope>NUCLEOTIDE SEQUENCE</scope>
    <source>
        <strain evidence="3">Race5_Kim</strain>
    </source>
</reference>
<evidence type="ECO:0000256" key="2">
    <source>
        <dbReference type="SAM" id="SignalP"/>
    </source>
</evidence>
<protein>
    <submittedName>
        <fullName evidence="3">Cell surface superoxide dismutase [Cu-Zn] 6</fullName>
    </submittedName>
</protein>
<evidence type="ECO:0000313" key="3">
    <source>
        <dbReference type="EMBL" id="UJO11476.1"/>
    </source>
</evidence>
<evidence type="ECO:0000256" key="1">
    <source>
        <dbReference type="SAM" id="MobiDB-lite"/>
    </source>
</evidence>
<proteinExistence type="predicted"/>
<reference evidence="3" key="2">
    <citation type="journal article" date="2022" name="Microb. Genom.">
        <title>A chromosome-scale genome assembly of the tomato pathogen Cladosporium fulvum reveals a compartmentalized genome architecture and the presence of a dispensable chromosome.</title>
        <authorList>
            <person name="Zaccaron A.Z."/>
            <person name="Chen L.H."/>
            <person name="Samaras A."/>
            <person name="Stergiopoulos I."/>
        </authorList>
    </citation>
    <scope>NUCLEOTIDE SEQUENCE</scope>
    <source>
        <strain evidence="3">Race5_Kim</strain>
    </source>
</reference>
<feature type="compositionally biased region" description="Gly residues" evidence="1">
    <location>
        <begin position="253"/>
        <end position="276"/>
    </location>
</feature>
<feature type="signal peptide" evidence="2">
    <location>
        <begin position="1"/>
        <end position="22"/>
    </location>
</feature>
<organism evidence="3 4">
    <name type="scientific">Passalora fulva</name>
    <name type="common">Tomato leaf mold</name>
    <name type="synonym">Cladosporium fulvum</name>
    <dbReference type="NCBI Taxonomy" id="5499"/>
    <lineage>
        <taxon>Eukaryota</taxon>
        <taxon>Fungi</taxon>
        <taxon>Dikarya</taxon>
        <taxon>Ascomycota</taxon>
        <taxon>Pezizomycotina</taxon>
        <taxon>Dothideomycetes</taxon>
        <taxon>Dothideomycetidae</taxon>
        <taxon>Mycosphaerellales</taxon>
        <taxon>Mycosphaerellaceae</taxon>
        <taxon>Fulvia</taxon>
    </lineage>
</organism>
<dbReference type="AlphaFoldDB" id="A0A9Q8P377"/>
<dbReference type="GO" id="GO:0046872">
    <property type="term" value="F:metal ion binding"/>
    <property type="evidence" value="ECO:0007669"/>
    <property type="project" value="InterPro"/>
</dbReference>
<dbReference type="SUPFAM" id="SSF49329">
    <property type="entry name" value="Cu,Zn superoxide dismutase-like"/>
    <property type="match status" value="1"/>
</dbReference>
<dbReference type="InterPro" id="IPR036423">
    <property type="entry name" value="SOD-like_Cu/Zn_dom_sf"/>
</dbReference>
<dbReference type="Gene3D" id="2.60.40.200">
    <property type="entry name" value="Superoxide dismutase, copper/zinc binding domain"/>
    <property type="match status" value="1"/>
</dbReference>
<feature type="chain" id="PRO_5040108106" evidence="2">
    <location>
        <begin position="23"/>
        <end position="521"/>
    </location>
</feature>
<evidence type="ECO:0000313" key="4">
    <source>
        <dbReference type="Proteomes" id="UP000756132"/>
    </source>
</evidence>
<dbReference type="RefSeq" id="XP_047755842.1">
    <property type="nucleotide sequence ID" value="XM_047899423.1"/>
</dbReference>
<dbReference type="GeneID" id="71980153"/>
<dbReference type="EMBL" id="CP090163">
    <property type="protein sequence ID" value="UJO11476.1"/>
    <property type="molecule type" value="Genomic_DNA"/>
</dbReference>